<organism evidence="2 3">
    <name type="scientific">Mycolicibacterium fluoranthenivorans</name>
    <dbReference type="NCBI Taxonomy" id="258505"/>
    <lineage>
        <taxon>Bacteria</taxon>
        <taxon>Bacillati</taxon>
        <taxon>Actinomycetota</taxon>
        <taxon>Actinomycetes</taxon>
        <taxon>Mycobacteriales</taxon>
        <taxon>Mycobacteriaceae</taxon>
        <taxon>Mycolicibacterium</taxon>
    </lineage>
</organism>
<keyword evidence="2" id="KW-0614">Plasmid</keyword>
<gene>
    <name evidence="2" type="ORF">HZU40_00245</name>
</gene>
<evidence type="ECO:0000313" key="2">
    <source>
        <dbReference type="EMBL" id="QNJ89933.1"/>
    </source>
</evidence>
<dbReference type="RefSeq" id="WP_187095085.1">
    <property type="nucleotide sequence ID" value="NZ_CP059893.1"/>
</dbReference>
<dbReference type="KEGG" id="mflu:HZU40_00245"/>
<geneLocation type="plasmid" evidence="2 3">
    <name>unnamed2</name>
</geneLocation>
<dbReference type="AlphaFoldDB" id="A0A7G8P6G7"/>
<feature type="compositionally biased region" description="Low complexity" evidence="1">
    <location>
        <begin position="15"/>
        <end position="28"/>
    </location>
</feature>
<accession>A0A7G8P6G7</accession>
<reference evidence="2 3" key="1">
    <citation type="submission" date="2020-07" db="EMBL/GenBank/DDBJ databases">
        <title>Draft genome sequence of four isobutane-metabolizing strains capable of cometabolically degrading diverse ether contaminants.</title>
        <authorList>
            <person name="Chen W."/>
            <person name="Faulkner N."/>
            <person name="Smith C."/>
            <person name="Hyman M."/>
        </authorList>
    </citation>
    <scope>NUCLEOTIDE SEQUENCE [LARGE SCALE GENOMIC DNA]</scope>
    <source>
        <strain evidence="2 3">2A</strain>
        <plasmid evidence="2 3">unnamed2</plasmid>
    </source>
</reference>
<evidence type="ECO:0000313" key="3">
    <source>
        <dbReference type="Proteomes" id="UP000515498"/>
    </source>
</evidence>
<sequence>MLVGLYGSGHPAPPTTASTSPTTASETADAQAQAQLTRLLPAGYPAGSCEPGSIPAGARAVMSGEANTDAGGPTSGTYILVETRPRCGRRSIR</sequence>
<dbReference type="EMBL" id="CP059893">
    <property type="protein sequence ID" value="QNJ89933.1"/>
    <property type="molecule type" value="Genomic_DNA"/>
</dbReference>
<dbReference type="Proteomes" id="UP000515498">
    <property type="component" value="Plasmid unnamed2"/>
</dbReference>
<proteinExistence type="predicted"/>
<evidence type="ECO:0000256" key="1">
    <source>
        <dbReference type="SAM" id="MobiDB-lite"/>
    </source>
</evidence>
<protein>
    <submittedName>
        <fullName evidence="2">Uncharacterized protein</fullName>
    </submittedName>
</protein>
<name>A0A7G8P6G7_9MYCO</name>
<feature type="region of interest" description="Disordered" evidence="1">
    <location>
        <begin position="1"/>
        <end position="29"/>
    </location>
</feature>